<keyword evidence="4 10" id="KW-0812">Transmembrane</keyword>
<dbReference type="GO" id="GO:0007035">
    <property type="term" value="P:vacuolar acidification"/>
    <property type="evidence" value="ECO:0007669"/>
    <property type="project" value="TreeGrafter"/>
</dbReference>
<evidence type="ECO:0000256" key="1">
    <source>
        <dbReference type="ARBA" id="ARBA00004141"/>
    </source>
</evidence>
<keyword evidence="7 10" id="KW-0472">Membrane</keyword>
<comment type="similarity">
    <text evidence="2">Belongs to the V-ATPase 116 kDa subunit family.</text>
</comment>
<feature type="coiled-coil region" evidence="8">
    <location>
        <begin position="84"/>
        <end position="118"/>
    </location>
</feature>
<dbReference type="EMBL" id="LHPG02000015">
    <property type="protein sequence ID" value="PRW33844.1"/>
    <property type="molecule type" value="Genomic_DNA"/>
</dbReference>
<reference evidence="12 13" key="1">
    <citation type="journal article" date="2018" name="Plant J.">
        <title>Genome sequences of Chlorella sorokiniana UTEX 1602 and Micractinium conductrix SAG 241.80: implications to maltose excretion by a green alga.</title>
        <authorList>
            <person name="Arriola M.B."/>
            <person name="Velmurugan N."/>
            <person name="Zhang Y."/>
            <person name="Plunkett M.H."/>
            <person name="Hondzo H."/>
            <person name="Barney B.M."/>
        </authorList>
    </citation>
    <scope>NUCLEOTIDE SEQUENCE [LARGE SCALE GENOMIC DNA]</scope>
    <source>
        <strain evidence="13">UTEX 1602</strain>
    </source>
</reference>
<evidence type="ECO:0000256" key="4">
    <source>
        <dbReference type="ARBA" id="ARBA00022692"/>
    </source>
</evidence>
<feature type="transmembrane region" description="Helical" evidence="10">
    <location>
        <begin position="406"/>
        <end position="439"/>
    </location>
</feature>
<evidence type="ECO:0000256" key="3">
    <source>
        <dbReference type="ARBA" id="ARBA00022448"/>
    </source>
</evidence>
<keyword evidence="8" id="KW-0175">Coiled coil</keyword>
<dbReference type="OrthoDB" id="10264220at2759"/>
<dbReference type="InterPro" id="IPR029058">
    <property type="entry name" value="AB_hydrolase_fold"/>
</dbReference>
<dbReference type="GO" id="GO:0046961">
    <property type="term" value="F:proton-transporting ATPase activity, rotational mechanism"/>
    <property type="evidence" value="ECO:0007669"/>
    <property type="project" value="InterPro"/>
</dbReference>
<dbReference type="PANTHER" id="PTHR11629">
    <property type="entry name" value="VACUOLAR PROTON ATPASES"/>
    <property type="match status" value="1"/>
</dbReference>
<evidence type="ECO:0000256" key="2">
    <source>
        <dbReference type="ARBA" id="ARBA00009904"/>
    </source>
</evidence>
<dbReference type="GO" id="GO:0016471">
    <property type="term" value="C:vacuolar proton-transporting V-type ATPase complex"/>
    <property type="evidence" value="ECO:0007669"/>
    <property type="project" value="TreeGrafter"/>
</dbReference>
<keyword evidence="5 10" id="KW-1133">Transmembrane helix</keyword>
<dbReference type="Pfam" id="PF01764">
    <property type="entry name" value="Lipase_3"/>
    <property type="match status" value="1"/>
</dbReference>
<evidence type="ECO:0000256" key="7">
    <source>
        <dbReference type="ARBA" id="ARBA00023136"/>
    </source>
</evidence>
<keyword evidence="13" id="KW-1185">Reference proteome</keyword>
<dbReference type="STRING" id="3076.A0A2P6THS2"/>
<feature type="transmembrane region" description="Helical" evidence="10">
    <location>
        <begin position="451"/>
        <end position="472"/>
    </location>
</feature>
<feature type="region of interest" description="Disordered" evidence="9">
    <location>
        <begin position="715"/>
        <end position="737"/>
    </location>
</feature>
<dbReference type="GO" id="GO:0006629">
    <property type="term" value="P:lipid metabolic process"/>
    <property type="evidence" value="ECO:0007669"/>
    <property type="project" value="InterPro"/>
</dbReference>
<evidence type="ECO:0000256" key="8">
    <source>
        <dbReference type="SAM" id="Coils"/>
    </source>
</evidence>
<comment type="subcellular location">
    <subcellularLocation>
        <location evidence="1">Membrane</location>
        <topology evidence="1">Multi-pass membrane protein</topology>
    </subcellularLocation>
</comment>
<evidence type="ECO:0000256" key="10">
    <source>
        <dbReference type="SAM" id="Phobius"/>
    </source>
</evidence>
<sequence length="1412" mass="155225">MDLFRSEEIQLCQLMIPAEAAHDTIAALGEVGMLQFKDLNADRTAFQRTYANQIKRCDEMARQLRFFTSEVEKAGILVAPRLSSEQGALEFDALEARLAQLESELLELNANSDRLHRSYNELLELQLVLERAGAFFEDARSSADRAQRESATAAYSDSAGAASGIGAPLLESAQAYEPKSVQLGFVAGTIPVEKLAAFERLLFRATRGNMFLKFTPVGAVADPATGERVEKAVFVVFFAGERARQKILKICEAFSANRYPFPDDLSRQRQMNAEVNGRLRELHTTLEAGDRLREGVLQGMALNLDAWSIQVRREKGIYHTLNKLSMDVTRKVLVAEAWVPVAAKSRVQDALRVAAARASSAVGTVFQPMITYEPPPTYHTTGKFTAAFQDIVDAYGIARYREANPALFSIITFPFLFAVMFGDIGHGMLMLMFALWLVIREKKMMKQDLGDILGMMFGGRYVILLMALFSIYTGAVYNEMFSVVTTFFGGTRFACATDASLRDPVEIMMHPDTCPSAFQTGLAMTTPGSPFVFGVDPAWHGTRTELSFLNSMKMKMSILLGVVQMNAGIILSYFNQRYFADGLSTVCEFIPQMIFMNGLFGYLCILIVMKWATGSTADLYHTLIYMFLSPGDVDCGGKCPENQMFPGQAGLQVFLLLACFVAVPWMLLPKPLILKKRHEARLAQSAASYGLLSAEDNAFRYQRYSDEESMGAAGEAAGHTRAPAQTSGANAGGHGHGHGEEFEFGEVMVHQMIHTIEFVLGAISNTASYLRLWALSLAHSQLSAVFYDRLLMGTIRGGGSPIAIFIAFFVFFCATLGVLMVMESLSAFLHALRLHWVEFNNKFYHGDGYQFTPFSFETIDKEPLPPTPSTPGRPVLRYLDTMRRRPGLLVALLLLVAAARLPAASALFGWGQDEPETDLTRPVFSYSTLATQTSQVPFLRRFLYTAEAPTALLDTWAPLGNSTNQGGLLTEAIDSLMGGEEVLRVVCVGEGATGGGLATLCGPWAALQYPAANVDVITFATPWEGFNPQFSWAFEQLVTLRYRWPFVAPVPEAAGTQAAAATINRLVAKEILPDAVRVPGLPPMAPADLEEPGKRGFEEIYSALVGQQPPEDLLPEPSDCPVIFCKTRGLLKGSCLAFRNDSLLVDLPHVDVFDKKSGEDAILAWENATRTAHFGFKYTEEQRDWVTDATGIQVAGFVSSIEDLLPHDDKAKKREDSLTSLTGDVQVHAGFLNQFESLAISPSSDQADLLKAFQSLSGGSVPRRVTCSGFSLGGALSELCGIWAAIMWPGADILVANQGGPIPGNSEFRTLFEAAVGRAYKYVYRLDIVPSAAPLSWYKRLPASIWINGSTALLQDRPAYDFLDLSWNDHTCDTWLNPADNSTIIGYVPRLYNITRPTIPGWVYNYTAPTRT</sequence>
<accession>A0A2P6THS2</accession>
<evidence type="ECO:0000256" key="5">
    <source>
        <dbReference type="ARBA" id="ARBA00022989"/>
    </source>
</evidence>
<feature type="transmembrane region" description="Helical" evidence="10">
    <location>
        <begin position="649"/>
        <end position="668"/>
    </location>
</feature>
<gene>
    <name evidence="12" type="ORF">C2E21_7326</name>
</gene>
<evidence type="ECO:0000313" key="12">
    <source>
        <dbReference type="EMBL" id="PRW33844.1"/>
    </source>
</evidence>
<dbReference type="Pfam" id="PF01496">
    <property type="entry name" value="V_ATPase_I"/>
    <property type="match status" value="1"/>
</dbReference>
<feature type="transmembrane region" description="Helical" evidence="10">
    <location>
        <begin position="802"/>
        <end position="822"/>
    </location>
</feature>
<evidence type="ECO:0000256" key="6">
    <source>
        <dbReference type="ARBA" id="ARBA00023065"/>
    </source>
</evidence>
<feature type="domain" description="Fungal lipase-type" evidence="11">
    <location>
        <begin position="1207"/>
        <end position="1334"/>
    </location>
</feature>
<proteinExistence type="inferred from homology"/>
<dbReference type="GO" id="GO:0033179">
    <property type="term" value="C:proton-transporting V-type ATPase, V0 domain"/>
    <property type="evidence" value="ECO:0007669"/>
    <property type="project" value="InterPro"/>
</dbReference>
<keyword evidence="3" id="KW-0813">Transport</keyword>
<dbReference type="InterPro" id="IPR002490">
    <property type="entry name" value="V-ATPase_116kDa_su"/>
</dbReference>
<organism evidence="12 13">
    <name type="scientific">Chlorella sorokiniana</name>
    <name type="common">Freshwater green alga</name>
    <dbReference type="NCBI Taxonomy" id="3076"/>
    <lineage>
        <taxon>Eukaryota</taxon>
        <taxon>Viridiplantae</taxon>
        <taxon>Chlorophyta</taxon>
        <taxon>core chlorophytes</taxon>
        <taxon>Trebouxiophyceae</taxon>
        <taxon>Chlorellales</taxon>
        <taxon>Chlorellaceae</taxon>
        <taxon>Chlorella clade</taxon>
        <taxon>Chlorella</taxon>
    </lineage>
</organism>
<dbReference type="PANTHER" id="PTHR11629:SF63">
    <property type="entry name" value="V-TYPE PROTON ATPASE SUBUNIT A"/>
    <property type="match status" value="1"/>
</dbReference>
<feature type="transmembrane region" description="Helical" evidence="10">
    <location>
        <begin position="556"/>
        <end position="574"/>
    </location>
</feature>
<protein>
    <submittedName>
        <fullName evidence="12">Vacuolar proton ATPase a3-like</fullName>
    </submittedName>
</protein>
<evidence type="ECO:0000313" key="13">
    <source>
        <dbReference type="Proteomes" id="UP000239899"/>
    </source>
</evidence>
<dbReference type="Gene3D" id="3.40.50.1820">
    <property type="entry name" value="alpha/beta hydrolase"/>
    <property type="match status" value="1"/>
</dbReference>
<dbReference type="GO" id="GO:0051117">
    <property type="term" value="F:ATPase binding"/>
    <property type="evidence" value="ECO:0007669"/>
    <property type="project" value="TreeGrafter"/>
</dbReference>
<keyword evidence="6" id="KW-0406">Ion transport</keyword>
<comment type="caution">
    <text evidence="12">The sequence shown here is derived from an EMBL/GenBank/DDBJ whole genome shotgun (WGS) entry which is preliminary data.</text>
</comment>
<dbReference type="CDD" id="cd00519">
    <property type="entry name" value="Lipase_3"/>
    <property type="match status" value="1"/>
</dbReference>
<feature type="transmembrane region" description="Helical" evidence="10">
    <location>
        <begin position="594"/>
        <end position="613"/>
    </location>
</feature>
<evidence type="ECO:0000259" key="11">
    <source>
        <dbReference type="Pfam" id="PF01764"/>
    </source>
</evidence>
<evidence type="ECO:0000256" key="9">
    <source>
        <dbReference type="SAM" id="MobiDB-lite"/>
    </source>
</evidence>
<name>A0A2P6THS2_CHLSO</name>
<dbReference type="InterPro" id="IPR002921">
    <property type="entry name" value="Fungal_lipase-type"/>
</dbReference>
<dbReference type="SUPFAM" id="SSF53474">
    <property type="entry name" value="alpha/beta-Hydrolases"/>
    <property type="match status" value="1"/>
</dbReference>
<dbReference type="Proteomes" id="UP000239899">
    <property type="component" value="Unassembled WGS sequence"/>
</dbReference>